<evidence type="ECO:0000313" key="2">
    <source>
        <dbReference type="EMBL" id="KAK1470665.1"/>
    </source>
</evidence>
<feature type="region of interest" description="Disordered" evidence="1">
    <location>
        <begin position="116"/>
        <end position="144"/>
    </location>
</feature>
<organism evidence="2 3">
    <name type="scientific">Colletotrichum cuscutae</name>
    <dbReference type="NCBI Taxonomy" id="1209917"/>
    <lineage>
        <taxon>Eukaryota</taxon>
        <taxon>Fungi</taxon>
        <taxon>Dikarya</taxon>
        <taxon>Ascomycota</taxon>
        <taxon>Pezizomycotina</taxon>
        <taxon>Sordariomycetes</taxon>
        <taxon>Hypocreomycetidae</taxon>
        <taxon>Glomerellales</taxon>
        <taxon>Glomerellaceae</taxon>
        <taxon>Colletotrichum</taxon>
        <taxon>Colletotrichum acutatum species complex</taxon>
    </lineage>
</organism>
<dbReference type="EMBL" id="MPDP01000223">
    <property type="protein sequence ID" value="KAK1470665.1"/>
    <property type="molecule type" value="Genomic_DNA"/>
</dbReference>
<proteinExistence type="predicted"/>
<protein>
    <submittedName>
        <fullName evidence="2">Uncharacterized protein</fullName>
    </submittedName>
</protein>
<evidence type="ECO:0000313" key="3">
    <source>
        <dbReference type="Proteomes" id="UP001239213"/>
    </source>
</evidence>
<feature type="compositionally biased region" description="Low complexity" evidence="1">
    <location>
        <begin position="236"/>
        <end position="249"/>
    </location>
</feature>
<feature type="compositionally biased region" description="Basic and acidic residues" evidence="1">
    <location>
        <begin position="251"/>
        <end position="268"/>
    </location>
</feature>
<feature type="compositionally biased region" description="Low complexity" evidence="1">
    <location>
        <begin position="116"/>
        <end position="126"/>
    </location>
</feature>
<keyword evidence="3" id="KW-1185">Reference proteome</keyword>
<evidence type="ECO:0000256" key="1">
    <source>
        <dbReference type="SAM" id="MobiDB-lite"/>
    </source>
</evidence>
<sequence>MISLYRLHAWPLPIRTCMISTTDPVHESRVQTGSGPASRTPQLRPITLRPQSFINRAAEKREREKTLHEAAAALPPRALEMHISPPVYGGPPLSTLSLLRLLLLLLLSNIVLGSTTTTPTPTTTSTQNQRNEPAAPPNRAYKAPHLTITPAPDPVFASHRLLRARQGDPRSSDGRTNFIAWYSQSGAWVSATCPADNYFAADSSTDARRIIFCIAMSELYVLPMTWYRVTHPHGFPRSSSPRSLRRNSNGDPKHNGDGDSPGRREPHEWASQQPLPFAACHDSSGGGCDDLVLGSCCTMRKPS</sequence>
<dbReference type="Proteomes" id="UP001239213">
    <property type="component" value="Unassembled WGS sequence"/>
</dbReference>
<feature type="region of interest" description="Disordered" evidence="1">
    <location>
        <begin position="235"/>
        <end position="271"/>
    </location>
</feature>
<gene>
    <name evidence="2" type="ORF">CCUS01_00780</name>
</gene>
<name>A0AAI9V4T8_9PEZI</name>
<comment type="caution">
    <text evidence="2">The sequence shown here is derived from an EMBL/GenBank/DDBJ whole genome shotgun (WGS) entry which is preliminary data.</text>
</comment>
<dbReference type="AlphaFoldDB" id="A0AAI9V4T8"/>
<reference evidence="2" key="1">
    <citation type="submission" date="2016-11" db="EMBL/GenBank/DDBJ databases">
        <title>The genome sequence of Colletotrichum cuscutae.</title>
        <authorList>
            <person name="Baroncelli R."/>
        </authorList>
    </citation>
    <scope>NUCLEOTIDE SEQUENCE</scope>
    <source>
        <strain evidence="2">IMI 304802</strain>
    </source>
</reference>
<accession>A0AAI9V4T8</accession>